<proteinExistence type="predicted"/>
<gene>
    <name evidence="2" type="ORF">HHL09_13485</name>
</gene>
<dbReference type="Proteomes" id="UP000501812">
    <property type="component" value="Chromosome"/>
</dbReference>
<evidence type="ECO:0000313" key="2">
    <source>
        <dbReference type="EMBL" id="QJE96751.1"/>
    </source>
</evidence>
<feature type="transmembrane region" description="Helical" evidence="1">
    <location>
        <begin position="49"/>
        <end position="73"/>
    </location>
</feature>
<name>A0A858RJJ6_9BACT</name>
<dbReference type="RefSeq" id="WP_169455152.1">
    <property type="nucleotide sequence ID" value="NZ_CP051774.1"/>
</dbReference>
<protein>
    <submittedName>
        <fullName evidence="2">DUF4190 domain-containing protein</fullName>
    </submittedName>
</protein>
<dbReference type="KEGG" id="luo:HHL09_13485"/>
<dbReference type="EMBL" id="CP051774">
    <property type="protein sequence ID" value="QJE96751.1"/>
    <property type="molecule type" value="Genomic_DNA"/>
</dbReference>
<reference evidence="2 3" key="1">
    <citation type="submission" date="2020-04" db="EMBL/GenBank/DDBJ databases">
        <title>Luteolibacter sp. G-1-1-1 isolated from soil.</title>
        <authorList>
            <person name="Dahal R.H."/>
        </authorList>
    </citation>
    <scope>NUCLEOTIDE SEQUENCE [LARGE SCALE GENOMIC DNA]</scope>
    <source>
        <strain evidence="2 3">G-1-1-1</strain>
    </source>
</reference>
<keyword evidence="3" id="KW-1185">Reference proteome</keyword>
<feature type="transmembrane region" description="Helical" evidence="1">
    <location>
        <begin position="12"/>
        <end position="37"/>
    </location>
</feature>
<dbReference type="PROSITE" id="PS51257">
    <property type="entry name" value="PROKAR_LIPOPROTEIN"/>
    <property type="match status" value="1"/>
</dbReference>
<dbReference type="AlphaFoldDB" id="A0A858RJJ6"/>
<keyword evidence="1" id="KW-0812">Transmembrane</keyword>
<evidence type="ECO:0000256" key="1">
    <source>
        <dbReference type="SAM" id="Phobius"/>
    </source>
</evidence>
<evidence type="ECO:0000313" key="3">
    <source>
        <dbReference type="Proteomes" id="UP000501812"/>
    </source>
</evidence>
<sequence>MDYGKNQPGALSIAAFSLSCLGALSFGLLAIPGVICGHLARRRSLRDHAFAGAALIIGYCILGLFFGLPLLALGGMLQLSIPLTGNFSRELPADFSGLDPVVRTVEAQPAASGALGKLVEHYGSLLIVALLGLVVIVFAAWAAPRFGRWFQHRQLRRLMAINRSR</sequence>
<accession>A0A858RJJ6</accession>
<keyword evidence="1" id="KW-1133">Transmembrane helix</keyword>
<feature type="transmembrane region" description="Helical" evidence="1">
    <location>
        <begin position="122"/>
        <end position="143"/>
    </location>
</feature>
<organism evidence="2 3">
    <name type="scientific">Luteolibacter luteus</name>
    <dbReference type="NCBI Taxonomy" id="2728835"/>
    <lineage>
        <taxon>Bacteria</taxon>
        <taxon>Pseudomonadati</taxon>
        <taxon>Verrucomicrobiota</taxon>
        <taxon>Verrucomicrobiia</taxon>
        <taxon>Verrucomicrobiales</taxon>
        <taxon>Verrucomicrobiaceae</taxon>
        <taxon>Luteolibacter</taxon>
    </lineage>
</organism>
<keyword evidence="1" id="KW-0472">Membrane</keyword>